<keyword evidence="1" id="KW-1133">Transmembrane helix</keyword>
<proteinExistence type="predicted"/>
<feature type="transmembrane region" description="Helical" evidence="1">
    <location>
        <begin position="36"/>
        <end position="55"/>
    </location>
</feature>
<protein>
    <submittedName>
        <fullName evidence="2">Uncharacterized protein</fullName>
    </submittedName>
</protein>
<sequence length="190" mass="21937">MSDPFASLDELWQSQATVPVNPNKIKQRMRWLKIKHWCYVMLDCLALLPIAYFLFWEPAAFTFTVRSMLVVLGVLAISYTVYLSWLRRVSLFWQACDTTDYLMLLQRQLVNSVRIARATKHSAWVTQLLLCAFFAGAGLSEQTITVSGSRLALILAGTGLALTGFYAWAQHRQRRFERELLQLKRMVTLR</sequence>
<keyword evidence="1" id="KW-0472">Membrane</keyword>
<feature type="transmembrane region" description="Helical" evidence="1">
    <location>
        <begin position="122"/>
        <end position="139"/>
    </location>
</feature>
<keyword evidence="1" id="KW-0812">Transmembrane</keyword>
<dbReference type="EMBL" id="CP031769">
    <property type="protein sequence ID" value="AXR04942.1"/>
    <property type="molecule type" value="Genomic_DNA"/>
</dbReference>
<evidence type="ECO:0000313" key="2">
    <source>
        <dbReference type="EMBL" id="AXR04942.1"/>
    </source>
</evidence>
<reference evidence="2 3" key="1">
    <citation type="submission" date="2018-08" db="EMBL/GenBank/DDBJ databases">
        <title>Salinimonas sediminis sp. nov., a piezophilic bacterium isolated from a deep-sea sediment sample from the New Britain Trench.</title>
        <authorList>
            <person name="Cao J."/>
        </authorList>
    </citation>
    <scope>NUCLEOTIDE SEQUENCE [LARGE SCALE GENOMIC DNA]</scope>
    <source>
        <strain evidence="2 3">N102</strain>
    </source>
</reference>
<dbReference type="Proteomes" id="UP000262073">
    <property type="component" value="Chromosome"/>
</dbReference>
<organism evidence="2 3">
    <name type="scientific">Salinimonas sediminis</name>
    <dbReference type="NCBI Taxonomy" id="2303538"/>
    <lineage>
        <taxon>Bacteria</taxon>
        <taxon>Pseudomonadati</taxon>
        <taxon>Pseudomonadota</taxon>
        <taxon>Gammaproteobacteria</taxon>
        <taxon>Alteromonadales</taxon>
        <taxon>Alteromonadaceae</taxon>
        <taxon>Alteromonas/Salinimonas group</taxon>
        <taxon>Salinimonas</taxon>
    </lineage>
</organism>
<evidence type="ECO:0000313" key="3">
    <source>
        <dbReference type="Proteomes" id="UP000262073"/>
    </source>
</evidence>
<dbReference type="KEGG" id="salm:D0Y50_00300"/>
<evidence type="ECO:0000256" key="1">
    <source>
        <dbReference type="SAM" id="Phobius"/>
    </source>
</evidence>
<keyword evidence="3" id="KW-1185">Reference proteome</keyword>
<dbReference type="OrthoDB" id="6387574at2"/>
<accession>A0A346NHD5</accession>
<dbReference type="AlphaFoldDB" id="A0A346NHD5"/>
<gene>
    <name evidence="2" type="ORF">D0Y50_00300</name>
</gene>
<name>A0A346NHD5_9ALTE</name>
<feature type="transmembrane region" description="Helical" evidence="1">
    <location>
        <begin position="151"/>
        <end position="169"/>
    </location>
</feature>
<dbReference type="RefSeq" id="WP_108567664.1">
    <property type="nucleotide sequence ID" value="NZ_CP031769.1"/>
</dbReference>
<feature type="transmembrane region" description="Helical" evidence="1">
    <location>
        <begin position="67"/>
        <end position="85"/>
    </location>
</feature>